<accession>A0A1H5JX83</accession>
<evidence type="ECO:0000256" key="1">
    <source>
        <dbReference type="SAM" id="SignalP"/>
    </source>
</evidence>
<proteinExistence type="predicted"/>
<dbReference type="Proteomes" id="UP000199448">
    <property type="component" value="Unassembled WGS sequence"/>
</dbReference>
<protein>
    <submittedName>
        <fullName evidence="2">Long-chain fatty acid transport protein</fullName>
    </submittedName>
</protein>
<dbReference type="AlphaFoldDB" id="A0A1H5JX83"/>
<keyword evidence="1" id="KW-0732">Signal</keyword>
<dbReference type="STRING" id="390640.SAMN04488034_101895"/>
<dbReference type="SUPFAM" id="SSF56935">
    <property type="entry name" value="Porins"/>
    <property type="match status" value="1"/>
</dbReference>
<gene>
    <name evidence="2" type="ORF">SAMN04488034_101895</name>
</gene>
<sequence>MTKRFLIIVFILFSVITTAQERTSSPYSFYGIGLNTFKGTVENQSMGGLSIFSDSIHLNLRNPAAYGKLALTTYGLGASHTATEVMTSEESGTANKTSFDYLAVGIPTGKLGFGFGLIPYTSVGYDILDRNEANNTASRYTGKGGLNKVFLAAGYEINENISVGVDVNYNFGNLQNKNIFIREGLQYGSREINRSDLSGFTYKIGLAYERMLNEDLQFMFGGHYTPEANLSSANERELATIIFTGEGMDIAADTRQVEVADGDLTLPSSYTLGTGIGKPRKWFFGVEYTGSEASDFSNRSFALEGATYNKSNSYKAGGYFIPNYSSLTSYFSRVVYRAGLRMDETGLNLDGEDINEFGITFGVGLPAGRMLSNVNLGFEYGQRGTKDSGLVLEDFFVARISLSLNDRWFVKRKFE</sequence>
<evidence type="ECO:0000313" key="3">
    <source>
        <dbReference type="Proteomes" id="UP000199448"/>
    </source>
</evidence>
<keyword evidence="3" id="KW-1185">Reference proteome</keyword>
<dbReference type="EMBL" id="FNUG01000001">
    <property type="protein sequence ID" value="SEE57146.1"/>
    <property type="molecule type" value="Genomic_DNA"/>
</dbReference>
<feature type="signal peptide" evidence="1">
    <location>
        <begin position="1"/>
        <end position="19"/>
    </location>
</feature>
<dbReference type="OrthoDB" id="1491239at2"/>
<name>A0A1H5JX83_9FLAO</name>
<dbReference type="RefSeq" id="WP_093112091.1">
    <property type="nucleotide sequence ID" value="NZ_FNGG01000001.1"/>
</dbReference>
<reference evidence="2 3" key="1">
    <citation type="submission" date="2016-10" db="EMBL/GenBank/DDBJ databases">
        <authorList>
            <person name="de Groot N.N."/>
        </authorList>
    </citation>
    <scope>NUCLEOTIDE SEQUENCE [LARGE SCALE GENOMIC DNA]</scope>
    <source>
        <strain evidence="2 3">DSM 23553</strain>
    </source>
</reference>
<dbReference type="Gene3D" id="2.40.160.60">
    <property type="entry name" value="Outer membrane protein transport protein (OMPP1/FadL/TodX)"/>
    <property type="match status" value="1"/>
</dbReference>
<feature type="chain" id="PRO_5011496751" evidence="1">
    <location>
        <begin position="20"/>
        <end position="415"/>
    </location>
</feature>
<evidence type="ECO:0000313" key="2">
    <source>
        <dbReference type="EMBL" id="SEE57146.1"/>
    </source>
</evidence>
<organism evidence="2 3">
    <name type="scientific">Salinimicrobium catena</name>
    <dbReference type="NCBI Taxonomy" id="390640"/>
    <lineage>
        <taxon>Bacteria</taxon>
        <taxon>Pseudomonadati</taxon>
        <taxon>Bacteroidota</taxon>
        <taxon>Flavobacteriia</taxon>
        <taxon>Flavobacteriales</taxon>
        <taxon>Flavobacteriaceae</taxon>
        <taxon>Salinimicrobium</taxon>
    </lineage>
</organism>